<keyword evidence="1" id="KW-0812">Transmembrane</keyword>
<dbReference type="AlphaFoldDB" id="A0A8S1QPE8"/>
<evidence type="ECO:0000256" key="1">
    <source>
        <dbReference type="SAM" id="Phobius"/>
    </source>
</evidence>
<keyword evidence="1" id="KW-1133">Transmembrane helix</keyword>
<evidence type="ECO:0000313" key="3">
    <source>
        <dbReference type="Proteomes" id="UP000688137"/>
    </source>
</evidence>
<feature type="transmembrane region" description="Helical" evidence="1">
    <location>
        <begin position="42"/>
        <end position="67"/>
    </location>
</feature>
<comment type="caution">
    <text evidence="2">The sequence shown here is derived from an EMBL/GenBank/DDBJ whole genome shotgun (WGS) entry which is preliminary data.</text>
</comment>
<keyword evidence="3" id="KW-1185">Reference proteome</keyword>
<protein>
    <recommendedName>
        <fullName evidence="4">Transmembrane protein</fullName>
    </recommendedName>
</protein>
<reference evidence="2" key="1">
    <citation type="submission" date="2021-01" db="EMBL/GenBank/DDBJ databases">
        <authorList>
            <consortium name="Genoscope - CEA"/>
            <person name="William W."/>
        </authorList>
    </citation>
    <scope>NUCLEOTIDE SEQUENCE</scope>
</reference>
<dbReference type="EMBL" id="CAJJDM010000199">
    <property type="protein sequence ID" value="CAD8117151.1"/>
    <property type="molecule type" value="Genomic_DNA"/>
</dbReference>
<sequence>MLKKKIMKIFNNNFKNYINYHSHFLNLATNINKIFNQIYFQLLIYSSQIFLLQAFYKLLAIIILIIISEQ</sequence>
<evidence type="ECO:0000313" key="2">
    <source>
        <dbReference type="EMBL" id="CAD8117151.1"/>
    </source>
</evidence>
<keyword evidence="1" id="KW-0472">Membrane</keyword>
<evidence type="ECO:0008006" key="4">
    <source>
        <dbReference type="Google" id="ProtNLM"/>
    </source>
</evidence>
<dbReference type="Proteomes" id="UP000688137">
    <property type="component" value="Unassembled WGS sequence"/>
</dbReference>
<organism evidence="2 3">
    <name type="scientific">Paramecium primaurelia</name>
    <dbReference type="NCBI Taxonomy" id="5886"/>
    <lineage>
        <taxon>Eukaryota</taxon>
        <taxon>Sar</taxon>
        <taxon>Alveolata</taxon>
        <taxon>Ciliophora</taxon>
        <taxon>Intramacronucleata</taxon>
        <taxon>Oligohymenophorea</taxon>
        <taxon>Peniculida</taxon>
        <taxon>Parameciidae</taxon>
        <taxon>Paramecium</taxon>
    </lineage>
</organism>
<gene>
    <name evidence="2" type="ORF">PPRIM_AZ9-3.1.T1900002</name>
</gene>
<name>A0A8S1QPE8_PARPR</name>
<proteinExistence type="predicted"/>
<accession>A0A8S1QPE8</accession>